<proteinExistence type="predicted"/>
<keyword evidence="2" id="KW-1185">Reference proteome</keyword>
<reference evidence="2" key="1">
    <citation type="journal article" date="2013" name="Genome Biol.">
        <title>Reference genomes and transcriptomes of Nicotiana sylvestris and Nicotiana tomentosiformis.</title>
        <authorList>
            <person name="Sierro N."/>
            <person name="Battey J.N."/>
            <person name="Ouadi S."/>
            <person name="Bovet L."/>
            <person name="Goepfert S."/>
            <person name="Bakaher N."/>
            <person name="Peitsch M.C."/>
            <person name="Ivanov N.V."/>
        </authorList>
    </citation>
    <scope>NUCLEOTIDE SEQUENCE [LARGE SCALE GENOMIC DNA]</scope>
</reference>
<dbReference type="GeneID" id="104245031"/>
<reference evidence="3" key="2">
    <citation type="submission" date="2025-08" db="UniProtKB">
        <authorList>
            <consortium name="RefSeq"/>
        </authorList>
    </citation>
    <scope>IDENTIFICATION</scope>
    <source>
        <tissue evidence="3">Leaf</tissue>
    </source>
</reference>
<dbReference type="RefSeq" id="XP_009798890.1">
    <property type="nucleotide sequence ID" value="XM_009800588.1"/>
</dbReference>
<dbReference type="Proteomes" id="UP000189701">
    <property type="component" value="Unplaced"/>
</dbReference>
<evidence type="ECO:0000313" key="3">
    <source>
        <dbReference type="RefSeq" id="XP_009798890.1"/>
    </source>
</evidence>
<evidence type="ECO:0000313" key="2">
    <source>
        <dbReference type="Proteomes" id="UP000189701"/>
    </source>
</evidence>
<dbReference type="Pfam" id="PF13966">
    <property type="entry name" value="zf-RVT"/>
    <property type="match status" value="1"/>
</dbReference>
<name>A0A1U7YJ91_NICSY</name>
<feature type="domain" description="Reverse transcriptase zinc-binding" evidence="1">
    <location>
        <begin position="26"/>
        <end position="108"/>
    </location>
</feature>
<accession>A0A1U7YJ91</accession>
<sequence length="154" mass="18352">MVRQILSARTVLQQIQHRQQAKESMIRQFYYQLLGNSPRVAWKSMMFKNKARPKAIFTMWLQLQGKLLTVDRLIKWGVNVDPSCSLCQLNDETRDHLFVSCSFTKTVWQKILQWMRRQEVIGDNWGQHQEWITQRAKGRSYGAQLYRMVYAEVV</sequence>
<gene>
    <name evidence="3" type="primary">LOC104245031</name>
</gene>
<dbReference type="eggNOG" id="KOG1075">
    <property type="taxonomic scope" value="Eukaryota"/>
</dbReference>
<protein>
    <submittedName>
        <fullName evidence="3">Uncharacterized protein LOC104245031</fullName>
    </submittedName>
</protein>
<dbReference type="InterPro" id="IPR026960">
    <property type="entry name" value="RVT-Znf"/>
</dbReference>
<evidence type="ECO:0000259" key="1">
    <source>
        <dbReference type="Pfam" id="PF13966"/>
    </source>
</evidence>
<dbReference type="AlphaFoldDB" id="A0A1U7YJ91"/>
<organism evidence="2 3">
    <name type="scientific">Nicotiana sylvestris</name>
    <name type="common">Wood tobacco</name>
    <name type="synonym">South American tobacco</name>
    <dbReference type="NCBI Taxonomy" id="4096"/>
    <lineage>
        <taxon>Eukaryota</taxon>
        <taxon>Viridiplantae</taxon>
        <taxon>Streptophyta</taxon>
        <taxon>Embryophyta</taxon>
        <taxon>Tracheophyta</taxon>
        <taxon>Spermatophyta</taxon>
        <taxon>Magnoliopsida</taxon>
        <taxon>eudicotyledons</taxon>
        <taxon>Gunneridae</taxon>
        <taxon>Pentapetalae</taxon>
        <taxon>asterids</taxon>
        <taxon>lamiids</taxon>
        <taxon>Solanales</taxon>
        <taxon>Solanaceae</taxon>
        <taxon>Nicotianoideae</taxon>
        <taxon>Nicotianeae</taxon>
        <taxon>Nicotiana</taxon>
    </lineage>
</organism>
<dbReference type="KEGG" id="nsy:104245031"/>